<evidence type="ECO:0000313" key="2">
    <source>
        <dbReference type="EMBL" id="THY11001.1"/>
    </source>
</evidence>
<evidence type="ECO:0000256" key="1">
    <source>
        <dbReference type="SAM" id="MobiDB-lite"/>
    </source>
</evidence>
<feature type="region of interest" description="Disordered" evidence="1">
    <location>
        <begin position="470"/>
        <end position="495"/>
    </location>
</feature>
<protein>
    <submittedName>
        <fullName evidence="2">Uncharacterized protein</fullName>
    </submittedName>
</protein>
<dbReference type="PANTHER" id="PTHR42085">
    <property type="entry name" value="F-BOX DOMAIN-CONTAINING PROTEIN"/>
    <property type="match status" value="1"/>
</dbReference>
<name>A0A4S9K5W0_AURPU</name>
<reference evidence="2 3" key="1">
    <citation type="submission" date="2018-10" db="EMBL/GenBank/DDBJ databases">
        <title>Fifty Aureobasidium pullulans genomes reveal a recombining polyextremotolerant generalist.</title>
        <authorList>
            <person name="Gostincar C."/>
            <person name="Turk M."/>
            <person name="Zajc J."/>
            <person name="Gunde-Cimerman N."/>
        </authorList>
    </citation>
    <scope>NUCLEOTIDE SEQUENCE [LARGE SCALE GENOMIC DNA]</scope>
    <source>
        <strain evidence="2 3">EXF-6604</strain>
    </source>
</reference>
<proteinExistence type="predicted"/>
<sequence>MTSIKKNTRSLPALSRASLALSKGVSSLPPELRLIIWTDLALQMTSEEADALRGHITVSNVTDIHMFLAETHPILTTRYRDEYLENLFRVTRFTPELFEWCLSMRDVLMRANRHASPRSKEEARCMVAEKCLIYNKGTDPCLASPRDYKILIEGCLRTLFRLAKGLPEGKVSLELVFSDYEMRWRTEHHIIELPITIGRHRGNRETSSASLKEHLELFNKEHRFVGINVTQWLSWHAAVILFVDEILEYSESLSSPPPTNAGTSDISALLRLRSSKIIDEPAEVKQPTPFRLLELPLEIRDSIYTFKFATNRKRSGRDRLYNNTHHTNLLRANRQIYNEAVNYLYDRIFSIYIVCEEGRMPEASAQILEIFDRAALRRIKSLDIYIYFHFDSSTVVSDMSLHCLQEIVSLPQIGFWLMFDRNIGSPEWPELDILCRFPSPLVTGLVVSLLAAVSKGVDVSWITSDEGAEVGRNTPGRNDMAAMPDGESDPDEDASGILLEGWDQSSQDDFLIPSQLLQSIALRFAVIQGADCDSKIRR</sequence>
<dbReference type="InterPro" id="IPR038883">
    <property type="entry name" value="AN11006-like"/>
</dbReference>
<organism evidence="2 3">
    <name type="scientific">Aureobasidium pullulans</name>
    <name type="common">Black yeast</name>
    <name type="synonym">Pullularia pullulans</name>
    <dbReference type="NCBI Taxonomy" id="5580"/>
    <lineage>
        <taxon>Eukaryota</taxon>
        <taxon>Fungi</taxon>
        <taxon>Dikarya</taxon>
        <taxon>Ascomycota</taxon>
        <taxon>Pezizomycotina</taxon>
        <taxon>Dothideomycetes</taxon>
        <taxon>Dothideomycetidae</taxon>
        <taxon>Dothideales</taxon>
        <taxon>Saccotheciaceae</taxon>
        <taxon>Aureobasidium</taxon>
    </lineage>
</organism>
<comment type="caution">
    <text evidence="2">The sequence shown here is derived from an EMBL/GenBank/DDBJ whole genome shotgun (WGS) entry which is preliminary data.</text>
</comment>
<evidence type="ECO:0000313" key="3">
    <source>
        <dbReference type="Proteomes" id="UP000306584"/>
    </source>
</evidence>
<dbReference type="Proteomes" id="UP000306584">
    <property type="component" value="Unassembled WGS sequence"/>
</dbReference>
<dbReference type="EMBL" id="QZBD01000576">
    <property type="protein sequence ID" value="THY11001.1"/>
    <property type="molecule type" value="Genomic_DNA"/>
</dbReference>
<dbReference type="AlphaFoldDB" id="A0A4S9K5W0"/>
<gene>
    <name evidence="2" type="ORF">D6D01_09083</name>
</gene>
<accession>A0A4S9K5W0</accession>
<dbReference type="PANTHER" id="PTHR42085:SF2">
    <property type="entry name" value="F-BOX DOMAIN-CONTAINING PROTEIN"/>
    <property type="match status" value="1"/>
</dbReference>